<evidence type="ECO:0000259" key="16">
    <source>
        <dbReference type="Pfam" id="PF00330"/>
    </source>
</evidence>
<dbReference type="GO" id="GO:0003994">
    <property type="term" value="F:aconitate hydratase activity"/>
    <property type="evidence" value="ECO:0007669"/>
    <property type="project" value="UniProtKB-EC"/>
</dbReference>
<protein>
    <recommendedName>
        <fullName evidence="5">Aconitate hydratase A</fullName>
        <ecNumber evidence="4">4.2.1.3</ecNumber>
    </recommendedName>
    <alternativeName>
        <fullName evidence="13">Citrate hydro-lyase</fullName>
    </alternativeName>
    <alternativeName>
        <fullName evidence="15">Iron-responsive protein-like</fullName>
    </alternativeName>
    <alternativeName>
        <fullName evidence="14">RNA-binding protein</fullName>
    </alternativeName>
</protein>
<keyword evidence="11 18" id="KW-0456">Lyase</keyword>
<dbReference type="InterPro" id="IPR018136">
    <property type="entry name" value="Aconitase_4Fe-4S_BS"/>
</dbReference>
<evidence type="ECO:0000256" key="15">
    <source>
        <dbReference type="ARBA" id="ARBA00031977"/>
    </source>
</evidence>
<evidence type="ECO:0000256" key="4">
    <source>
        <dbReference type="ARBA" id="ARBA00012926"/>
    </source>
</evidence>
<dbReference type="RefSeq" id="WP_379852074.1">
    <property type="nucleotide sequence ID" value="NZ_JBHZPY010000009.1"/>
</dbReference>
<comment type="similarity">
    <text evidence="3">Belongs to the aconitase/IPM isomerase family.</text>
</comment>
<evidence type="ECO:0000256" key="14">
    <source>
        <dbReference type="ARBA" id="ARBA00031081"/>
    </source>
</evidence>
<dbReference type="EC" id="4.2.1.3" evidence="4"/>
<evidence type="ECO:0000256" key="1">
    <source>
        <dbReference type="ARBA" id="ARBA00001966"/>
    </source>
</evidence>
<evidence type="ECO:0000256" key="10">
    <source>
        <dbReference type="ARBA" id="ARBA00023014"/>
    </source>
</evidence>
<reference evidence="18 19" key="1">
    <citation type="submission" date="2024-06" db="EMBL/GenBank/DDBJ databases">
        <title>Flavobacterium spp. isolated from glacier.</title>
        <authorList>
            <person name="Han D."/>
        </authorList>
    </citation>
    <scope>NUCLEOTIDE SEQUENCE [LARGE SCALE GENOMIC DNA]</scope>
    <source>
        <strain evidence="18 19">ZS1P70</strain>
    </source>
</reference>
<dbReference type="Gene3D" id="3.20.19.10">
    <property type="entry name" value="Aconitase, domain 4"/>
    <property type="match status" value="1"/>
</dbReference>
<dbReference type="EMBL" id="JBHZPY010000009">
    <property type="protein sequence ID" value="MFE3871737.1"/>
    <property type="molecule type" value="Genomic_DNA"/>
</dbReference>
<keyword evidence="7" id="KW-0479">Metal-binding</keyword>
<evidence type="ECO:0000256" key="5">
    <source>
        <dbReference type="ARBA" id="ARBA00019378"/>
    </source>
</evidence>
<dbReference type="NCBIfam" id="NF005558">
    <property type="entry name" value="PRK07229.1"/>
    <property type="match status" value="1"/>
</dbReference>
<dbReference type="InterPro" id="IPR036008">
    <property type="entry name" value="Aconitase_4Fe-4S_dom"/>
</dbReference>
<dbReference type="NCBIfam" id="TIGR01340">
    <property type="entry name" value="aconitase_mito"/>
    <property type="match status" value="1"/>
</dbReference>
<dbReference type="PANTHER" id="PTHR43160:SF3">
    <property type="entry name" value="ACONITATE HYDRATASE, MITOCHONDRIAL"/>
    <property type="match status" value="1"/>
</dbReference>
<evidence type="ECO:0000256" key="7">
    <source>
        <dbReference type="ARBA" id="ARBA00022723"/>
    </source>
</evidence>
<comment type="cofactor">
    <cofactor evidence="1">
        <name>[4Fe-4S] cluster</name>
        <dbReference type="ChEBI" id="CHEBI:49883"/>
    </cofactor>
</comment>
<evidence type="ECO:0000313" key="19">
    <source>
        <dbReference type="Proteomes" id="UP001600107"/>
    </source>
</evidence>
<dbReference type="InterPro" id="IPR000573">
    <property type="entry name" value="AconitaseA/IPMdHydase_ssu_swvl"/>
</dbReference>
<evidence type="ECO:0000256" key="6">
    <source>
        <dbReference type="ARBA" id="ARBA00022532"/>
    </source>
</evidence>
<keyword evidence="19" id="KW-1185">Reference proteome</keyword>
<dbReference type="InterPro" id="IPR050926">
    <property type="entry name" value="Aconitase/IPM_isomerase"/>
</dbReference>
<evidence type="ECO:0000256" key="13">
    <source>
        <dbReference type="ARBA" id="ARBA00029682"/>
    </source>
</evidence>
<dbReference type="InterPro" id="IPR015928">
    <property type="entry name" value="Aconitase/3IPM_dehydase_swvl"/>
</dbReference>
<evidence type="ECO:0000256" key="12">
    <source>
        <dbReference type="ARBA" id="ARBA00023501"/>
    </source>
</evidence>
<dbReference type="PANTHER" id="PTHR43160">
    <property type="entry name" value="ACONITATE HYDRATASE B"/>
    <property type="match status" value="1"/>
</dbReference>
<comment type="catalytic activity">
    <reaction evidence="12">
        <text>citrate = D-threo-isocitrate</text>
        <dbReference type="Rhea" id="RHEA:10336"/>
        <dbReference type="ChEBI" id="CHEBI:15562"/>
        <dbReference type="ChEBI" id="CHEBI:16947"/>
        <dbReference type="EC" id="4.2.1.3"/>
    </reaction>
</comment>
<evidence type="ECO:0000259" key="17">
    <source>
        <dbReference type="Pfam" id="PF00694"/>
    </source>
</evidence>
<dbReference type="PRINTS" id="PR00415">
    <property type="entry name" value="ACONITASE"/>
</dbReference>
<evidence type="ECO:0000313" key="18">
    <source>
        <dbReference type="EMBL" id="MFE3871737.1"/>
    </source>
</evidence>
<proteinExistence type="inferred from homology"/>
<evidence type="ECO:0000256" key="8">
    <source>
        <dbReference type="ARBA" id="ARBA00022946"/>
    </source>
</evidence>
<evidence type="ECO:0000256" key="11">
    <source>
        <dbReference type="ARBA" id="ARBA00023239"/>
    </source>
</evidence>
<organism evidence="18 19">
    <name type="scientific">Flavobacterium zhoui</name>
    <dbReference type="NCBI Taxonomy" id="3230414"/>
    <lineage>
        <taxon>Bacteria</taxon>
        <taxon>Pseudomonadati</taxon>
        <taxon>Bacteroidota</taxon>
        <taxon>Flavobacteriia</taxon>
        <taxon>Flavobacteriales</taxon>
        <taxon>Flavobacteriaceae</taxon>
        <taxon>Flavobacterium</taxon>
    </lineage>
</organism>
<dbReference type="Gene3D" id="3.40.1060.10">
    <property type="entry name" value="Aconitase, Domain 2"/>
    <property type="match status" value="1"/>
</dbReference>
<dbReference type="SUPFAM" id="SSF53732">
    <property type="entry name" value="Aconitase iron-sulfur domain"/>
    <property type="match status" value="1"/>
</dbReference>
<dbReference type="InterPro" id="IPR015931">
    <property type="entry name" value="Acnase/IPM_dHydase_lsu_aba_1/3"/>
</dbReference>
<dbReference type="InterPro" id="IPR006248">
    <property type="entry name" value="Aconitase_mito-like"/>
</dbReference>
<dbReference type="SUPFAM" id="SSF52016">
    <property type="entry name" value="LeuD/IlvD-like"/>
    <property type="match status" value="1"/>
</dbReference>
<dbReference type="InterPro" id="IPR015932">
    <property type="entry name" value="Aconitase_dom2"/>
</dbReference>
<evidence type="ECO:0000256" key="2">
    <source>
        <dbReference type="ARBA" id="ARBA00004717"/>
    </source>
</evidence>
<accession>A0ABW6I706</accession>
<gene>
    <name evidence="18" type="ORF">ACFX5F_10950</name>
</gene>
<comment type="pathway">
    <text evidence="2">Carbohydrate metabolism; tricarboxylic acid cycle; isocitrate from oxaloacetate: step 2/2.</text>
</comment>
<keyword evidence="10" id="KW-0411">Iron-sulfur</keyword>
<name>A0ABW6I706_9FLAO</name>
<dbReference type="Proteomes" id="UP001600107">
    <property type="component" value="Unassembled WGS sequence"/>
</dbReference>
<feature type="domain" description="Aconitase A/isopropylmalate dehydratase small subunit swivel" evidence="17">
    <location>
        <begin position="558"/>
        <end position="686"/>
    </location>
</feature>
<dbReference type="InterPro" id="IPR001030">
    <property type="entry name" value="Acoase/IPM_deHydtase_lsu_aba"/>
</dbReference>
<keyword evidence="6" id="KW-0816">Tricarboxylic acid cycle</keyword>
<evidence type="ECO:0000256" key="9">
    <source>
        <dbReference type="ARBA" id="ARBA00023004"/>
    </source>
</evidence>
<dbReference type="Gene3D" id="3.30.499.10">
    <property type="entry name" value="Aconitase, domain 3"/>
    <property type="match status" value="2"/>
</dbReference>
<keyword evidence="8" id="KW-0809">Transit peptide</keyword>
<dbReference type="Pfam" id="PF00694">
    <property type="entry name" value="Aconitase_C"/>
    <property type="match status" value="1"/>
</dbReference>
<comment type="caution">
    <text evidence="18">The sequence shown here is derived from an EMBL/GenBank/DDBJ whole genome shotgun (WGS) entry which is preliminary data.</text>
</comment>
<dbReference type="PROSITE" id="PS01244">
    <property type="entry name" value="ACONITASE_2"/>
    <property type="match status" value="1"/>
</dbReference>
<keyword evidence="9" id="KW-0408">Iron</keyword>
<evidence type="ECO:0000256" key="3">
    <source>
        <dbReference type="ARBA" id="ARBA00007185"/>
    </source>
</evidence>
<dbReference type="PROSITE" id="PS00450">
    <property type="entry name" value="ACONITASE_1"/>
    <property type="match status" value="1"/>
</dbReference>
<feature type="domain" description="Aconitase/3-isopropylmalate dehydratase large subunit alpha/beta/alpha" evidence="16">
    <location>
        <begin position="34"/>
        <end position="477"/>
    </location>
</feature>
<sequence>MAFDIEMIEKVYANMTSRVDKAREIVGRPLTLTEKILYSHLWDGTPSKAFVRGADYVDFAPDRVACQDATAQMALLQFMHAGKKTVAVPTTVHCDHLILAKNGAEFDLAAANTQSKEVFDFLSSVSDKYGIGFWKPGSGIIHQIVLENYAFPGGLMIGTDSHTVNAGGLGMLAIGVGGADAVDVMSGMLWELKFPKLIGVKLTGKLSGWTAPKDVILKVADILTVKGGTGAIVEYFGEGATSMSCTGKGTICNMGAEIGATTSTFGYDESMRRYLSATGRQDVVDAADKVASYLTADPEVYANPETYFDQVIEINLSELEPHINGPFTPDRGTPVSKMKEEAAANGWPIKVEWGLIGSCTNSSYEDMARAASIVNQAVELGISPKAEFGINPGSEQIRYTIERDGIIATFEKMGTKVFTNACGPCIGQWDRVGADKGEKNTIVHSFNRNFSKRADGNPNTHAFVTSPEMVAALAIAGRLDFNPITDTLINDNGEEVRLSAPYGDELPKKGFAVEDAGFQAPATDGSRVQIVVSKTSDRLQLLAPFQPWDGKNISGAKLLIKAFGKCTTDHISMAGPWLRFRGHLDNISNNMLIGAVNAFTDKTNSVKNQLTGTYDAVPAVARAYKAAGVSSIVVGDHNYGEGSSREHAAMEPRFLGVKAVLVKSFARIHETNLKKQGLLGLTFANEADYDKILEDDTINFTDLVDFAPGKPLTIEFVHADGTKDLILANHTYNEGQIGWFKAGSALNLIAAASNA</sequence>
<dbReference type="Pfam" id="PF00330">
    <property type="entry name" value="Aconitase"/>
    <property type="match status" value="1"/>
</dbReference>